<dbReference type="InterPro" id="IPR036890">
    <property type="entry name" value="HATPase_C_sf"/>
</dbReference>
<feature type="transmembrane region" description="Helical" evidence="1">
    <location>
        <begin position="226"/>
        <end position="251"/>
    </location>
</feature>
<dbReference type="GO" id="GO:0016301">
    <property type="term" value="F:kinase activity"/>
    <property type="evidence" value="ECO:0007669"/>
    <property type="project" value="UniProtKB-KW"/>
</dbReference>
<feature type="transmembrane region" description="Helical" evidence="1">
    <location>
        <begin position="37"/>
        <end position="59"/>
    </location>
</feature>
<keyword evidence="1" id="KW-0472">Membrane</keyword>
<dbReference type="RefSeq" id="WP_069608800.1">
    <property type="nucleotide sequence ID" value="NZ_CP015217.1"/>
</dbReference>
<organism evidence="2 3">
    <name type="scientific">Leptospira tipperaryensis</name>
    <dbReference type="NCBI Taxonomy" id="2564040"/>
    <lineage>
        <taxon>Bacteria</taxon>
        <taxon>Pseudomonadati</taxon>
        <taxon>Spirochaetota</taxon>
        <taxon>Spirochaetia</taxon>
        <taxon>Leptospirales</taxon>
        <taxon>Leptospiraceae</taxon>
        <taxon>Leptospira</taxon>
    </lineage>
</organism>
<dbReference type="KEGG" id="laj:A0128_18165"/>
<dbReference type="EMBL" id="CP015217">
    <property type="protein sequence ID" value="AOP35598.1"/>
    <property type="molecule type" value="Genomic_DNA"/>
</dbReference>
<dbReference type="Gene3D" id="3.30.565.10">
    <property type="entry name" value="Histidine kinase-like ATPase, C-terminal domain"/>
    <property type="match status" value="1"/>
</dbReference>
<feature type="transmembrane region" description="Helical" evidence="1">
    <location>
        <begin position="147"/>
        <end position="166"/>
    </location>
</feature>
<feature type="transmembrane region" description="Helical" evidence="1">
    <location>
        <begin position="187"/>
        <end position="206"/>
    </location>
</feature>
<feature type="transmembrane region" description="Helical" evidence="1">
    <location>
        <begin position="71"/>
        <end position="95"/>
    </location>
</feature>
<name>A0A1D7V1A1_9LEPT</name>
<dbReference type="SUPFAM" id="SSF55874">
    <property type="entry name" value="ATPase domain of HSP90 chaperone/DNA topoisomerase II/histidine kinase"/>
    <property type="match status" value="1"/>
</dbReference>
<dbReference type="AlphaFoldDB" id="A0A1D7V1A1"/>
<dbReference type="Proteomes" id="UP000094197">
    <property type="component" value="Chromosome 1"/>
</dbReference>
<accession>A0A1D7V1A1</accession>
<protein>
    <submittedName>
        <fullName evidence="2">Histidine kinase</fullName>
    </submittedName>
</protein>
<sequence>MNLDPEIFICSIFLFLSSLLLWLSSTTYVNLEKRDRSATFTISILISASLLFGFFSWIGEFGLFEVSSYPAVYFFPGIFGLILIPFGWFFIIIWFVGFLKQKRIYRFIFRSLILAQIFAYLFFILWARKFDPNLSLFNFWNAVPFSFRLSYIIYILICILTPIVALKSFRISKQILPEIARQKAVPYLNSTSYLLLGVLILVFFLFLGKGLGISEDPVLQSQRSPILFYGFLIGIQLFVAAAILVLGKALISYEVFTGRILPKISLRREWRNAIFGLIILSGIYLILALIGFQKIELFLSASYVYILSRTFLLKKNKDLRLEENSILRSIMIPEETSNNTSFDGKEIQIRFRKSFEILCSKILETSKAFFVNDNRIPFIPDLLLQYPTLNDSSQKTEFKYSNLIFEKDGIAYLDDENSYGYVLCLKVENDHSGTGFLFLGEKVDGGLYAEEEIEIGKAAISWMLNSLFVESNAQTLSSLQRKHMEEQRIVDYKTRQILHDEILPDIHSSILELSQVEKNPAIGEQIQVLTNLHKKVSGFLRELPDTSLEIQRLGLIDALIRLTGSEFEISWFEWSYDPMLKVNFPITKPEILEILFYACRESIRNAIRYSGEGNEKKVSISFQEKEGILIRIKNKISKKEPELIESAGQGLKIHSALLKVFGGFLTLEFPNSTDAIVEIYLPFQK</sequence>
<evidence type="ECO:0000313" key="3">
    <source>
        <dbReference type="Proteomes" id="UP000094197"/>
    </source>
</evidence>
<reference evidence="2 3" key="1">
    <citation type="submission" date="2016-04" db="EMBL/GenBank/DDBJ databases">
        <title>Complete genome seqeunce of Leptospira alstonii serovar Room22.</title>
        <authorList>
            <person name="Nally J.E."/>
            <person name="Bayles D.O."/>
            <person name="Hurley D."/>
            <person name="Fanning S."/>
            <person name="McMahon B.J."/>
            <person name="Arent Z."/>
        </authorList>
    </citation>
    <scope>NUCLEOTIDE SEQUENCE [LARGE SCALE GENOMIC DNA]</scope>
    <source>
        <strain evidence="2 3">GWTS #1</strain>
    </source>
</reference>
<dbReference type="OrthoDB" id="345539at2"/>
<keyword evidence="3" id="KW-1185">Reference proteome</keyword>
<feature type="transmembrane region" description="Helical" evidence="1">
    <location>
        <begin position="107"/>
        <end position="127"/>
    </location>
</feature>
<keyword evidence="2" id="KW-0418">Kinase</keyword>
<gene>
    <name evidence="2" type="ORF">A0128_18165</name>
</gene>
<keyword evidence="1" id="KW-0812">Transmembrane</keyword>
<proteinExistence type="predicted"/>
<keyword evidence="2" id="KW-0808">Transferase</keyword>
<feature type="transmembrane region" description="Helical" evidence="1">
    <location>
        <begin position="6"/>
        <end position="25"/>
    </location>
</feature>
<feature type="transmembrane region" description="Helical" evidence="1">
    <location>
        <begin position="272"/>
        <end position="291"/>
    </location>
</feature>
<evidence type="ECO:0000313" key="2">
    <source>
        <dbReference type="EMBL" id="AOP35598.1"/>
    </source>
</evidence>
<evidence type="ECO:0000256" key="1">
    <source>
        <dbReference type="SAM" id="Phobius"/>
    </source>
</evidence>
<keyword evidence="1" id="KW-1133">Transmembrane helix</keyword>